<protein>
    <recommendedName>
        <fullName evidence="5">Transmembrane protein</fullName>
    </recommendedName>
</protein>
<dbReference type="InterPro" id="IPR019088">
    <property type="entry name" value="CHP02186-rel_TM"/>
</dbReference>
<keyword evidence="1" id="KW-0812">Transmembrane</keyword>
<dbReference type="RefSeq" id="WP_211855283.1">
    <property type="nucleotide sequence ID" value="NZ_JAAGBB010000036.1"/>
</dbReference>
<organism evidence="3 4">
    <name type="scientific">Plastoroseomonas hellenica</name>
    <dbReference type="NCBI Taxonomy" id="2687306"/>
    <lineage>
        <taxon>Bacteria</taxon>
        <taxon>Pseudomonadati</taxon>
        <taxon>Pseudomonadota</taxon>
        <taxon>Alphaproteobacteria</taxon>
        <taxon>Acetobacterales</taxon>
        <taxon>Acetobacteraceae</taxon>
        <taxon>Plastoroseomonas</taxon>
    </lineage>
</organism>
<keyword evidence="4" id="KW-1185">Reference proteome</keyword>
<dbReference type="Pfam" id="PF09608">
    <property type="entry name" value="Alph_Pro_TM"/>
    <property type="match status" value="1"/>
</dbReference>
<name>A0ABS5F4I4_9PROT</name>
<dbReference type="Proteomes" id="UP001196870">
    <property type="component" value="Unassembled WGS sequence"/>
</dbReference>
<accession>A0ABS5F4I4</accession>
<gene>
    <name evidence="3" type="ORF">GXW71_24315</name>
</gene>
<feature type="chain" id="PRO_5046032118" description="Transmembrane protein" evidence="2">
    <location>
        <begin position="20"/>
        <end position="258"/>
    </location>
</feature>
<keyword evidence="1" id="KW-1133">Transmembrane helix</keyword>
<evidence type="ECO:0000256" key="1">
    <source>
        <dbReference type="SAM" id="Phobius"/>
    </source>
</evidence>
<sequence>MRGLFALLLLLLLPGLAAAQALEAPQVPDTARPTLAAGISTRLVEVTTGFTGASILVFGAAERPLGGETGDDVLVAVRGPRQPLVVRRKVEVLGVWINGPSARFRDIPGFYAIAGTRPVWELLPEEDRQRGMLGLDTLQLIPSGDRNPAFRAALLELKQADGRWQEHAVPVEVNGGRLFHTRIPLPATVPTGDYLVEVLLVRERRVVAQQTLNLRVERVGTAASIATVARDAPLLYGVGCIILAAVAGWLGSVVFRRG</sequence>
<keyword evidence="1" id="KW-0472">Membrane</keyword>
<dbReference type="EMBL" id="JAAGBB010000036">
    <property type="protein sequence ID" value="MBR0667503.1"/>
    <property type="molecule type" value="Genomic_DNA"/>
</dbReference>
<evidence type="ECO:0000313" key="3">
    <source>
        <dbReference type="EMBL" id="MBR0667503.1"/>
    </source>
</evidence>
<feature type="transmembrane region" description="Helical" evidence="1">
    <location>
        <begin position="234"/>
        <end position="255"/>
    </location>
</feature>
<evidence type="ECO:0000313" key="4">
    <source>
        <dbReference type="Proteomes" id="UP001196870"/>
    </source>
</evidence>
<comment type="caution">
    <text evidence="3">The sequence shown here is derived from an EMBL/GenBank/DDBJ whole genome shotgun (WGS) entry which is preliminary data.</text>
</comment>
<evidence type="ECO:0008006" key="5">
    <source>
        <dbReference type="Google" id="ProtNLM"/>
    </source>
</evidence>
<keyword evidence="2" id="KW-0732">Signal</keyword>
<proteinExistence type="predicted"/>
<feature type="signal peptide" evidence="2">
    <location>
        <begin position="1"/>
        <end position="19"/>
    </location>
</feature>
<reference evidence="4" key="1">
    <citation type="journal article" date="2021" name="Syst. Appl. Microbiol.">
        <title>Roseomonas hellenica sp. nov., isolated from roots of wild-growing Alkanna tinctoria.</title>
        <authorList>
            <person name="Rat A."/>
            <person name="Naranjo H.D."/>
            <person name="Lebbe L."/>
            <person name="Cnockaert M."/>
            <person name="Krigas N."/>
            <person name="Grigoriadou K."/>
            <person name="Maloupa E."/>
            <person name="Willems A."/>
        </authorList>
    </citation>
    <scope>NUCLEOTIDE SEQUENCE [LARGE SCALE GENOMIC DNA]</scope>
    <source>
        <strain evidence="4">LMG 31523</strain>
    </source>
</reference>
<evidence type="ECO:0000256" key="2">
    <source>
        <dbReference type="SAM" id="SignalP"/>
    </source>
</evidence>